<dbReference type="EMBL" id="AORV01000020">
    <property type="protein sequence ID" value="EMS73445.1"/>
    <property type="molecule type" value="Genomic_DNA"/>
</dbReference>
<dbReference type="InterPro" id="IPR012437">
    <property type="entry name" value="DUF1638"/>
</dbReference>
<sequence length="245" mass="28548">MLKLKVIACDVLNREISYLAAKSKHYVDITFLHQGLHDTPDRLREMVQAQIDRANEGFPYNYYNTCPHYDYIILGYGLCSNGIVGLTSSKIPIVVPRAHDCITLFIGSKEKFKSYFEKYPGIYWFSSGWIERGWQPGEIKYNAILKDYTERYGEDNAEFLIKMEQNWMKEYKSAGFISWDCFNNNDYYRDFTKKSADFFKWDFIEIAGSPSLMERIINGEFNSDEVLVVPPNSSISPAYDDKIIK</sequence>
<evidence type="ECO:0000313" key="2">
    <source>
        <dbReference type="EMBL" id="EMS73445.1"/>
    </source>
</evidence>
<dbReference type="eggNOG" id="COG0145">
    <property type="taxonomic scope" value="Bacteria"/>
</dbReference>
<dbReference type="STRING" id="1195236.CTER_0563"/>
<dbReference type="Pfam" id="PF07796">
    <property type="entry name" value="DUF1638"/>
    <property type="match status" value="1"/>
</dbReference>
<proteinExistence type="predicted"/>
<dbReference type="AlphaFoldDB" id="S0FMJ4"/>
<dbReference type="Proteomes" id="UP000014155">
    <property type="component" value="Unassembled WGS sequence"/>
</dbReference>
<reference evidence="2 3" key="1">
    <citation type="journal article" date="2013" name="Genome Announc.">
        <title>Draft Genome Sequence of the Cellulolytic, Mesophilic, Anaerobic Bacterium Clostridium termitidis Strain CT1112 (DSM 5398).</title>
        <authorList>
            <person name="Lal S."/>
            <person name="Ramachandran U."/>
            <person name="Zhang X."/>
            <person name="Munir R."/>
            <person name="Sparling R."/>
            <person name="Levin D.B."/>
        </authorList>
    </citation>
    <scope>NUCLEOTIDE SEQUENCE [LARGE SCALE GENOMIC DNA]</scope>
    <source>
        <strain evidence="2 3">CT1112</strain>
    </source>
</reference>
<dbReference type="PATRIC" id="fig|1195236.3.peg.885"/>
<feature type="domain" description="DUF1638" evidence="1">
    <location>
        <begin position="31"/>
        <end position="216"/>
    </location>
</feature>
<protein>
    <recommendedName>
        <fullName evidence="1">DUF1638 domain-containing protein</fullName>
    </recommendedName>
</protein>
<dbReference type="RefSeq" id="WP_004623951.1">
    <property type="nucleotide sequence ID" value="NZ_AORV01000020.1"/>
</dbReference>
<name>S0FMJ4_RUMCE</name>
<keyword evidence="3" id="KW-1185">Reference proteome</keyword>
<evidence type="ECO:0000259" key="1">
    <source>
        <dbReference type="Pfam" id="PF07796"/>
    </source>
</evidence>
<comment type="caution">
    <text evidence="2">The sequence shown here is derived from an EMBL/GenBank/DDBJ whole genome shotgun (WGS) entry which is preliminary data.</text>
</comment>
<evidence type="ECO:0000313" key="3">
    <source>
        <dbReference type="Proteomes" id="UP000014155"/>
    </source>
</evidence>
<organism evidence="2 3">
    <name type="scientific">Ruminiclostridium cellobioparum subsp. termitidis CT1112</name>
    <dbReference type="NCBI Taxonomy" id="1195236"/>
    <lineage>
        <taxon>Bacteria</taxon>
        <taxon>Bacillati</taxon>
        <taxon>Bacillota</taxon>
        <taxon>Clostridia</taxon>
        <taxon>Eubacteriales</taxon>
        <taxon>Oscillospiraceae</taxon>
        <taxon>Ruminiclostridium</taxon>
    </lineage>
</organism>
<accession>S0FMJ4</accession>
<gene>
    <name evidence="2" type="ORF">CTER_0563</name>
</gene>